<gene>
    <name evidence="13" type="ORF">EDC25_101102</name>
</gene>
<evidence type="ECO:0000256" key="5">
    <source>
        <dbReference type="ARBA" id="ARBA00022679"/>
    </source>
</evidence>
<evidence type="ECO:0000313" key="13">
    <source>
        <dbReference type="EMBL" id="TCT01247.1"/>
    </source>
</evidence>
<evidence type="ECO:0000256" key="9">
    <source>
        <dbReference type="ARBA" id="ARBA00031306"/>
    </source>
</evidence>
<keyword evidence="5 11" id="KW-0808">Transferase</keyword>
<evidence type="ECO:0000256" key="7">
    <source>
        <dbReference type="ARBA" id="ARBA00022827"/>
    </source>
</evidence>
<keyword evidence="14" id="KW-1185">Reference proteome</keyword>
<dbReference type="PANTHER" id="PTHR30040:SF2">
    <property type="entry name" value="FAD:PROTEIN FMN TRANSFERASE"/>
    <property type="match status" value="1"/>
</dbReference>
<evidence type="ECO:0000256" key="1">
    <source>
        <dbReference type="ARBA" id="ARBA00008282"/>
    </source>
</evidence>
<dbReference type="Pfam" id="PF02424">
    <property type="entry name" value="ApbE"/>
    <property type="match status" value="1"/>
</dbReference>
<protein>
    <recommendedName>
        <fullName evidence="3 11">FAD:protein FMN transferase</fullName>
        <ecNumber evidence="2 11">2.7.1.180</ecNumber>
    </recommendedName>
    <alternativeName>
        <fullName evidence="9 11">Flavin transferase</fullName>
    </alternativeName>
</protein>
<evidence type="ECO:0000256" key="4">
    <source>
        <dbReference type="ARBA" id="ARBA00022630"/>
    </source>
</evidence>
<dbReference type="GO" id="GO:0046872">
    <property type="term" value="F:metal ion binding"/>
    <property type="evidence" value="ECO:0007669"/>
    <property type="project" value="UniProtKB-UniRule"/>
</dbReference>
<evidence type="ECO:0000256" key="6">
    <source>
        <dbReference type="ARBA" id="ARBA00022723"/>
    </source>
</evidence>
<organism evidence="13 14">
    <name type="scientific">Pseudofulvimonas gallinarii</name>
    <dbReference type="NCBI Taxonomy" id="634155"/>
    <lineage>
        <taxon>Bacteria</taxon>
        <taxon>Pseudomonadati</taxon>
        <taxon>Pseudomonadota</taxon>
        <taxon>Gammaproteobacteria</taxon>
        <taxon>Lysobacterales</taxon>
        <taxon>Rhodanobacteraceae</taxon>
        <taxon>Pseudofulvimonas</taxon>
    </lineage>
</organism>
<evidence type="ECO:0000256" key="3">
    <source>
        <dbReference type="ARBA" id="ARBA00016337"/>
    </source>
</evidence>
<keyword evidence="4 11" id="KW-0285">Flavoprotein</keyword>
<dbReference type="AlphaFoldDB" id="A0A4R3LSN4"/>
<keyword evidence="13" id="KW-0449">Lipoprotein</keyword>
<comment type="catalytic activity">
    <reaction evidence="10 11">
        <text>L-threonyl-[protein] + FAD = FMN-L-threonyl-[protein] + AMP + H(+)</text>
        <dbReference type="Rhea" id="RHEA:36847"/>
        <dbReference type="Rhea" id="RHEA-COMP:11060"/>
        <dbReference type="Rhea" id="RHEA-COMP:11061"/>
        <dbReference type="ChEBI" id="CHEBI:15378"/>
        <dbReference type="ChEBI" id="CHEBI:30013"/>
        <dbReference type="ChEBI" id="CHEBI:57692"/>
        <dbReference type="ChEBI" id="CHEBI:74257"/>
        <dbReference type="ChEBI" id="CHEBI:456215"/>
        <dbReference type="EC" id="2.7.1.180"/>
    </reaction>
</comment>
<evidence type="ECO:0000256" key="2">
    <source>
        <dbReference type="ARBA" id="ARBA00011955"/>
    </source>
</evidence>
<dbReference type="Gene3D" id="3.10.520.10">
    <property type="entry name" value="ApbE-like domains"/>
    <property type="match status" value="1"/>
</dbReference>
<dbReference type="EMBL" id="SMAF01000001">
    <property type="protein sequence ID" value="TCT01247.1"/>
    <property type="molecule type" value="Genomic_DNA"/>
</dbReference>
<dbReference type="GO" id="GO:0016740">
    <property type="term" value="F:transferase activity"/>
    <property type="evidence" value="ECO:0007669"/>
    <property type="project" value="UniProtKB-UniRule"/>
</dbReference>
<evidence type="ECO:0000256" key="12">
    <source>
        <dbReference type="PIRSR" id="PIRSR006268-2"/>
    </source>
</evidence>
<sequence length="338" mass="36245">MSRIAGLLIALLSLAQMSGCGKSTEIVRLDGPTMGTTWSARFAAHRAIDREVVLQAIRTELEDVVVQMSTWRRDSLISRYNNAAAGTWHELPESFAIVLEAALALAAATGGHYDPTVGPLVDLWGFGPGGRRDKPPAAADIAAAKARVGWQRIQFEAGTRRLLQPGGLRLDLSSIAEGFAVDRMGEALERLGIDAYLVEIGGELRARGKRPDGMPWRVAIEQPDSGDVPVTVVPLQDLSIATSGDYRKFFEFAGRRYSHAIDPHTGYPVQHGLAAVTVSASTCMEAGSTATALSVLGPQRGFDYAVRNDIAARLVIRDGPSGFTVRETPAFTALVDAH</sequence>
<keyword evidence="8 11" id="KW-0460">Magnesium</keyword>
<dbReference type="PIRSF" id="PIRSF006268">
    <property type="entry name" value="ApbE"/>
    <property type="match status" value="1"/>
</dbReference>
<evidence type="ECO:0000256" key="8">
    <source>
        <dbReference type="ARBA" id="ARBA00022842"/>
    </source>
</evidence>
<reference evidence="13 14" key="1">
    <citation type="submission" date="2019-03" db="EMBL/GenBank/DDBJ databases">
        <title>Genomic Encyclopedia of Type Strains, Phase IV (KMG-IV): sequencing the most valuable type-strain genomes for metagenomic binning, comparative biology and taxonomic classification.</title>
        <authorList>
            <person name="Goeker M."/>
        </authorList>
    </citation>
    <scope>NUCLEOTIDE SEQUENCE [LARGE SCALE GENOMIC DNA]</scope>
    <source>
        <strain evidence="13 14">DSM 21944</strain>
    </source>
</reference>
<dbReference type="Proteomes" id="UP000294599">
    <property type="component" value="Unassembled WGS sequence"/>
</dbReference>
<dbReference type="PANTHER" id="PTHR30040">
    <property type="entry name" value="THIAMINE BIOSYNTHESIS LIPOPROTEIN APBE"/>
    <property type="match status" value="1"/>
</dbReference>
<dbReference type="EC" id="2.7.1.180" evidence="2 11"/>
<proteinExistence type="inferred from homology"/>
<dbReference type="SUPFAM" id="SSF143631">
    <property type="entry name" value="ApbE-like"/>
    <property type="match status" value="1"/>
</dbReference>
<dbReference type="RefSeq" id="WP_240639638.1">
    <property type="nucleotide sequence ID" value="NZ_JBHLWF010000005.1"/>
</dbReference>
<comment type="caution">
    <text evidence="13">The sequence shown here is derived from an EMBL/GenBank/DDBJ whole genome shotgun (WGS) entry which is preliminary data.</text>
</comment>
<feature type="binding site" evidence="12">
    <location>
        <position position="291"/>
    </location>
    <ligand>
        <name>Mg(2+)</name>
        <dbReference type="ChEBI" id="CHEBI:18420"/>
    </ligand>
</feature>
<keyword evidence="7 11" id="KW-0274">FAD</keyword>
<dbReference type="InterPro" id="IPR024932">
    <property type="entry name" value="ApbE"/>
</dbReference>
<comment type="cofactor">
    <cofactor evidence="12">
        <name>Mg(2+)</name>
        <dbReference type="ChEBI" id="CHEBI:18420"/>
    </cofactor>
    <cofactor evidence="12">
        <name>Mn(2+)</name>
        <dbReference type="ChEBI" id="CHEBI:29035"/>
    </cofactor>
    <text evidence="12">Magnesium. Can also use manganese.</text>
</comment>
<feature type="binding site" evidence="12">
    <location>
        <position position="174"/>
    </location>
    <ligand>
        <name>Mg(2+)</name>
        <dbReference type="ChEBI" id="CHEBI:18420"/>
    </ligand>
</feature>
<evidence type="ECO:0000256" key="11">
    <source>
        <dbReference type="PIRNR" id="PIRNR006268"/>
    </source>
</evidence>
<accession>A0A4R3LSN4</accession>
<dbReference type="InterPro" id="IPR003374">
    <property type="entry name" value="ApbE-like_sf"/>
</dbReference>
<evidence type="ECO:0000313" key="14">
    <source>
        <dbReference type="Proteomes" id="UP000294599"/>
    </source>
</evidence>
<comment type="similarity">
    <text evidence="1 11">Belongs to the ApbE family.</text>
</comment>
<evidence type="ECO:0000256" key="10">
    <source>
        <dbReference type="ARBA" id="ARBA00048540"/>
    </source>
</evidence>
<name>A0A4R3LSN4_9GAMM</name>
<keyword evidence="6 11" id="KW-0479">Metal-binding</keyword>